<dbReference type="EMBL" id="CP005713">
    <property type="protein sequence ID" value="AHH13173.1"/>
    <property type="molecule type" value="Genomic_DNA"/>
</dbReference>
<protein>
    <submittedName>
        <fullName evidence="1">Uncharacterized protein</fullName>
    </submittedName>
</protein>
<sequence length="30" mass="3655">MPKLFEELKKINLLIVLIQDIQFDYLFNES</sequence>
<gene>
    <name evidence="1" type="ORF">BHO_0900043</name>
</gene>
<name>W5T2L3_BORHE</name>
<evidence type="ECO:0000313" key="1">
    <source>
        <dbReference type="EMBL" id="AHH13173.1"/>
    </source>
</evidence>
<keyword evidence="1" id="KW-0614">Plasmid</keyword>
<dbReference type="HOGENOM" id="CLU_3402401_0_0_12"/>
<geneLocation type="plasmid" evidence="1">
    <name>unnamed</name>
</geneLocation>
<accession>W5T2L3</accession>
<organism evidence="1">
    <name type="scientific">Borrelia hermsii YBT</name>
    <dbReference type="NCBI Taxonomy" id="1313295"/>
    <lineage>
        <taxon>Bacteria</taxon>
        <taxon>Pseudomonadati</taxon>
        <taxon>Spirochaetota</taxon>
        <taxon>Spirochaetia</taxon>
        <taxon>Spirochaetales</taxon>
        <taxon>Borreliaceae</taxon>
        <taxon>Borrelia</taxon>
    </lineage>
</organism>
<reference evidence="1" key="1">
    <citation type="submission" date="2013-04" db="EMBL/GenBank/DDBJ databases">
        <title>Comparative Genomics of Relapsing Fever Spirochetes.</title>
        <authorList>
            <person name="Schwan T.G."/>
            <person name="Raffel S.J."/>
            <person name="Porcella S.F."/>
            <person name="Martens C.A."/>
            <person name="Bruno D.P."/>
            <person name="Ricklefs S.M."/>
            <person name="Barbian K.B."/>
        </authorList>
    </citation>
    <scope>NUCLEOTIDE SEQUENCE</scope>
    <source>
        <strain evidence="1">YBT</strain>
        <plasmid evidence="1">unnamed</plasmid>
    </source>
</reference>
<dbReference type="AlphaFoldDB" id="W5T2L3"/>
<proteinExistence type="predicted"/>